<dbReference type="Proteomes" id="UP000600918">
    <property type="component" value="Unassembled WGS sequence"/>
</dbReference>
<reference evidence="2" key="1">
    <citation type="journal article" date="2020" name="G3 (Bethesda)">
        <title>High-Quality Assemblies for Three Invasive Social Wasps from the &lt;i&gt;Vespula&lt;/i&gt; Genus.</title>
        <authorList>
            <person name="Harrop T.W.R."/>
            <person name="Guhlin J."/>
            <person name="McLaughlin G.M."/>
            <person name="Permina E."/>
            <person name="Stockwell P."/>
            <person name="Gilligan J."/>
            <person name="Le Lec M.F."/>
            <person name="Gruber M.A.M."/>
            <person name="Quinn O."/>
            <person name="Lovegrove M."/>
            <person name="Duncan E.J."/>
            <person name="Remnant E.J."/>
            <person name="Van Eeckhoven J."/>
            <person name="Graham B."/>
            <person name="Knapp R.A."/>
            <person name="Langford K.W."/>
            <person name="Kronenberg Z."/>
            <person name="Press M.O."/>
            <person name="Eacker S.M."/>
            <person name="Wilson-Rankin E.E."/>
            <person name="Purcell J."/>
            <person name="Lester P.J."/>
            <person name="Dearden P.K."/>
        </authorList>
    </citation>
    <scope>NUCLEOTIDE SEQUENCE</scope>
    <source>
        <strain evidence="2">Volc-1</strain>
    </source>
</reference>
<name>A0A834P2G6_VESPE</name>
<feature type="region of interest" description="Disordered" evidence="1">
    <location>
        <begin position="1"/>
        <end position="51"/>
    </location>
</feature>
<feature type="compositionally biased region" description="Polar residues" evidence="1">
    <location>
        <begin position="39"/>
        <end position="51"/>
    </location>
</feature>
<evidence type="ECO:0000313" key="3">
    <source>
        <dbReference type="Proteomes" id="UP000600918"/>
    </source>
</evidence>
<accession>A0A834P2G6</accession>
<dbReference type="EMBL" id="JACSDY010000006">
    <property type="protein sequence ID" value="KAF7425691.1"/>
    <property type="molecule type" value="Genomic_DNA"/>
</dbReference>
<sequence>MQKLREHKKQPLRAGSIEEGGWGGKILGSWSVGGEEQRSSNGGSNLRQEAWSASYSHPQGFHGEATLIVDVGGRAPWTTTTTTTCMEDIVRRR</sequence>
<proteinExistence type="predicted"/>
<dbReference type="AlphaFoldDB" id="A0A834P2G6"/>
<feature type="compositionally biased region" description="Basic residues" evidence="1">
    <location>
        <begin position="1"/>
        <end position="11"/>
    </location>
</feature>
<keyword evidence="3" id="KW-1185">Reference proteome</keyword>
<comment type="caution">
    <text evidence="2">The sequence shown here is derived from an EMBL/GenBank/DDBJ whole genome shotgun (WGS) entry which is preliminary data.</text>
</comment>
<gene>
    <name evidence="2" type="ORF">H0235_008129</name>
</gene>
<protein>
    <submittedName>
        <fullName evidence="2">Uncharacterized protein</fullName>
    </submittedName>
</protein>
<evidence type="ECO:0000313" key="2">
    <source>
        <dbReference type="EMBL" id="KAF7425691.1"/>
    </source>
</evidence>
<organism evidence="2 3">
    <name type="scientific">Vespula pensylvanica</name>
    <name type="common">Western yellow jacket</name>
    <name type="synonym">Wasp</name>
    <dbReference type="NCBI Taxonomy" id="30213"/>
    <lineage>
        <taxon>Eukaryota</taxon>
        <taxon>Metazoa</taxon>
        <taxon>Ecdysozoa</taxon>
        <taxon>Arthropoda</taxon>
        <taxon>Hexapoda</taxon>
        <taxon>Insecta</taxon>
        <taxon>Pterygota</taxon>
        <taxon>Neoptera</taxon>
        <taxon>Endopterygota</taxon>
        <taxon>Hymenoptera</taxon>
        <taxon>Apocrita</taxon>
        <taxon>Aculeata</taxon>
        <taxon>Vespoidea</taxon>
        <taxon>Vespidae</taxon>
        <taxon>Vespinae</taxon>
        <taxon>Vespula</taxon>
    </lineage>
</organism>
<evidence type="ECO:0000256" key="1">
    <source>
        <dbReference type="SAM" id="MobiDB-lite"/>
    </source>
</evidence>